<feature type="compositionally biased region" description="Acidic residues" evidence="2">
    <location>
        <begin position="880"/>
        <end position="894"/>
    </location>
</feature>
<evidence type="ECO:0000256" key="1">
    <source>
        <dbReference type="PROSITE-ProRule" id="PRU00371"/>
    </source>
</evidence>
<protein>
    <recommendedName>
        <fullName evidence="3">BESS domain-containing protein</fullName>
    </recommendedName>
</protein>
<dbReference type="GO" id="GO:0003677">
    <property type="term" value="F:DNA binding"/>
    <property type="evidence" value="ECO:0007669"/>
    <property type="project" value="InterPro"/>
</dbReference>
<feature type="compositionally biased region" description="Basic and acidic residues" evidence="2">
    <location>
        <begin position="673"/>
        <end position="688"/>
    </location>
</feature>
<sequence length="894" mass="102394">YSKKLKETSKSGSGAPKLKKYHLYNQLLFLRKVEQNATESSLDSPREINNESTSTNDDITTDNTPRYVPVARKRAMQMDEFEREGLKLLKEPENRHMSFFRAILPSIQEFSDRETLRFQSKVIQIIDEMRYGQTSSYVSGPSTSHQPPYGYQTANFQNWRIFFKILAATVRRRCADGTDCVIVTLQRPCGRLCVKIFALRRRNATQRAVWTGSNYALQGRPNDREWKNMPFCCTKQLGERGTLSWPPRSEASSILDENSVPGKNWSTFPCIVKRICNTYKAAGLAADRISLTDVNASFLLKNDNEEVIKNQAKIMEILQDVQNTQKRILQQLARHEVQFIELLNKMADCSVTTMTRTNCESSVEERFPPIKTVEELFQLEDNLKDPEFRSKYYKIRSLGAKGTNICYKATLKPVSVSTPTNRKKRTTNTKSLSDAAESNIECAADVEVEQHSVNVDEQLFVTQWLPIAIADGRQPVRVLKWFSLVRWAKKDGKPYNVIEMKHGDFYNYKDLLAGRNWSKNISGDVVKWNKVKEVRLICLQPTFAFCISLKTVNDENANPENTRFVPPSIENQLKPTEVLSNSGILNENQSYQSGLVVENPPDKPQELASPKVSSRATVYDNPVPSTSSHVSPFALNPVARRTKNYFSSKKTGAASIITASPYQNSLIESLNKKKEKENKKGQKKRSEDDMSELADCSGDEYDAECPYCSGSFSQDTRGEKWAKCQALVDFFILHWTSEEMIPFIGNNQVFINFRQCHSFTVSNNKVMSEINEDLSCPQHEEADTKIVYHVCNTDARDNFFRRANYIASVWNNASAKMINILNPENYGWTLEDDKYHFHWFDGDQLPDFVSQSLEEELAKKPEENTDEQDDDLNIQYQDRIDDELPDFNDDDNED</sequence>
<evidence type="ECO:0000313" key="4">
    <source>
        <dbReference type="EMBL" id="KAF9406799.1"/>
    </source>
</evidence>
<feature type="non-terminal residue" evidence="4">
    <location>
        <position position="894"/>
    </location>
</feature>
<comment type="subcellular location">
    <subcellularLocation>
        <location evidence="1">Nucleus</location>
    </subcellularLocation>
</comment>
<reference evidence="4" key="1">
    <citation type="submission" date="2020-08" db="EMBL/GenBank/DDBJ databases">
        <title>Spodoptera exigua strain:BAW_Kor-Di-RS1 Genome sequencing and assembly.</title>
        <authorList>
            <person name="Kim J."/>
            <person name="Nam H.Y."/>
            <person name="Kwon M."/>
            <person name="Choi J.H."/>
            <person name="Cho S.R."/>
            <person name="Kim G.-H."/>
        </authorList>
    </citation>
    <scope>NUCLEOTIDE SEQUENCE</scope>
    <source>
        <strain evidence="4">BAW_Kor-Di-RS1</strain>
        <tissue evidence="4">Whole-body</tissue>
    </source>
</reference>
<gene>
    <name evidence="4" type="ORF">HW555_012938</name>
</gene>
<evidence type="ECO:0000259" key="3">
    <source>
        <dbReference type="PROSITE" id="PS51031"/>
    </source>
</evidence>
<comment type="caution">
    <text evidence="4">The sequence shown here is derived from an EMBL/GenBank/DDBJ whole genome shotgun (WGS) entry which is preliminary data.</text>
</comment>
<feature type="region of interest" description="Disordered" evidence="2">
    <location>
        <begin position="38"/>
        <end position="64"/>
    </location>
</feature>
<dbReference type="PROSITE" id="PS51031">
    <property type="entry name" value="BESS"/>
    <property type="match status" value="1"/>
</dbReference>
<feature type="region of interest" description="Disordered" evidence="2">
    <location>
        <begin position="673"/>
        <end position="692"/>
    </location>
</feature>
<dbReference type="EMBL" id="JACKWZ010000546">
    <property type="protein sequence ID" value="KAF9406799.1"/>
    <property type="molecule type" value="Genomic_DNA"/>
</dbReference>
<name>A0A835G3X1_SPOEX</name>
<dbReference type="Proteomes" id="UP000648187">
    <property type="component" value="Unassembled WGS sequence"/>
</dbReference>
<dbReference type="AlphaFoldDB" id="A0A835G3X1"/>
<keyword evidence="5" id="KW-1185">Reference proteome</keyword>
<feature type="compositionally biased region" description="Low complexity" evidence="2">
    <location>
        <begin position="50"/>
        <end position="64"/>
    </location>
</feature>
<evidence type="ECO:0000256" key="2">
    <source>
        <dbReference type="SAM" id="MobiDB-lite"/>
    </source>
</evidence>
<evidence type="ECO:0000313" key="5">
    <source>
        <dbReference type="Proteomes" id="UP000648187"/>
    </source>
</evidence>
<accession>A0A835G3X1</accession>
<proteinExistence type="predicted"/>
<dbReference type="GO" id="GO:0005634">
    <property type="term" value="C:nucleus"/>
    <property type="evidence" value="ECO:0007669"/>
    <property type="project" value="UniProtKB-SubCell"/>
</dbReference>
<organism evidence="4 5">
    <name type="scientific">Spodoptera exigua</name>
    <name type="common">Beet armyworm</name>
    <name type="synonym">Noctua fulgens</name>
    <dbReference type="NCBI Taxonomy" id="7107"/>
    <lineage>
        <taxon>Eukaryota</taxon>
        <taxon>Metazoa</taxon>
        <taxon>Ecdysozoa</taxon>
        <taxon>Arthropoda</taxon>
        <taxon>Hexapoda</taxon>
        <taxon>Insecta</taxon>
        <taxon>Pterygota</taxon>
        <taxon>Neoptera</taxon>
        <taxon>Endopterygota</taxon>
        <taxon>Lepidoptera</taxon>
        <taxon>Glossata</taxon>
        <taxon>Ditrysia</taxon>
        <taxon>Noctuoidea</taxon>
        <taxon>Noctuidae</taxon>
        <taxon>Amphipyrinae</taxon>
        <taxon>Spodoptera</taxon>
    </lineage>
</organism>
<feature type="region of interest" description="Disordered" evidence="2">
    <location>
        <begin position="854"/>
        <end position="894"/>
    </location>
</feature>
<feature type="domain" description="BESS" evidence="3">
    <location>
        <begin position="93"/>
        <end position="132"/>
    </location>
</feature>
<feature type="region of interest" description="Disordered" evidence="2">
    <location>
        <begin position="594"/>
        <end position="619"/>
    </location>
</feature>
<keyword evidence="1" id="KW-0539">Nucleus</keyword>
<dbReference type="InterPro" id="IPR004210">
    <property type="entry name" value="BESS_motif"/>
</dbReference>